<dbReference type="PROSITE" id="PS00217">
    <property type="entry name" value="SUGAR_TRANSPORT_2"/>
    <property type="match status" value="1"/>
</dbReference>
<accession>A0A074XSZ4</accession>
<feature type="domain" description="Major facilitator superfamily (MFS) profile" evidence="9">
    <location>
        <begin position="14"/>
        <end position="483"/>
    </location>
</feature>
<feature type="transmembrane region" description="Helical" evidence="8">
    <location>
        <begin position="65"/>
        <end position="84"/>
    </location>
</feature>
<dbReference type="AlphaFoldDB" id="A0A074XSZ4"/>
<keyword evidence="5 8" id="KW-1133">Transmembrane helix</keyword>
<protein>
    <submittedName>
        <fullName evidence="10">Vacuolar protein sorting-associated protein 73</fullName>
    </submittedName>
</protein>
<name>A0A074XSZ4_9PEZI</name>
<evidence type="ECO:0000256" key="6">
    <source>
        <dbReference type="ARBA" id="ARBA00023136"/>
    </source>
</evidence>
<dbReference type="RefSeq" id="XP_013431739.1">
    <property type="nucleotide sequence ID" value="XM_013576285.1"/>
</dbReference>
<feature type="transmembrane region" description="Helical" evidence="8">
    <location>
        <begin position="302"/>
        <end position="326"/>
    </location>
</feature>
<feature type="compositionally biased region" description="Polar residues" evidence="7">
    <location>
        <begin position="269"/>
        <end position="278"/>
    </location>
</feature>
<comment type="subcellular location">
    <subcellularLocation>
        <location evidence="1">Membrane</location>
        <topology evidence="1">Multi-pass membrane protein</topology>
    </subcellularLocation>
</comment>
<dbReference type="GO" id="GO:0016020">
    <property type="term" value="C:membrane"/>
    <property type="evidence" value="ECO:0007669"/>
    <property type="project" value="UniProtKB-SubCell"/>
</dbReference>
<feature type="transmembrane region" description="Helical" evidence="8">
    <location>
        <begin position="460"/>
        <end position="479"/>
    </location>
</feature>
<dbReference type="HOGENOM" id="CLU_001265_30_5_1"/>
<organism evidence="10 11">
    <name type="scientific">Aureobasidium namibiae CBS 147.97</name>
    <dbReference type="NCBI Taxonomy" id="1043004"/>
    <lineage>
        <taxon>Eukaryota</taxon>
        <taxon>Fungi</taxon>
        <taxon>Dikarya</taxon>
        <taxon>Ascomycota</taxon>
        <taxon>Pezizomycotina</taxon>
        <taxon>Dothideomycetes</taxon>
        <taxon>Dothideomycetidae</taxon>
        <taxon>Dothideales</taxon>
        <taxon>Saccotheciaceae</taxon>
        <taxon>Aureobasidium</taxon>
    </lineage>
</organism>
<dbReference type="PRINTS" id="PR00171">
    <property type="entry name" value="SUGRTRNSPORT"/>
</dbReference>
<dbReference type="GO" id="GO:0015149">
    <property type="term" value="F:hexose transmembrane transporter activity"/>
    <property type="evidence" value="ECO:0007669"/>
    <property type="project" value="TreeGrafter"/>
</dbReference>
<dbReference type="GeneID" id="25408516"/>
<dbReference type="Proteomes" id="UP000027730">
    <property type="component" value="Unassembled WGS sequence"/>
</dbReference>
<feature type="transmembrane region" description="Helical" evidence="8">
    <location>
        <begin position="338"/>
        <end position="359"/>
    </location>
</feature>
<evidence type="ECO:0000256" key="8">
    <source>
        <dbReference type="SAM" id="Phobius"/>
    </source>
</evidence>
<dbReference type="Pfam" id="PF00083">
    <property type="entry name" value="Sugar_tr"/>
    <property type="match status" value="2"/>
</dbReference>
<feature type="transmembrane region" description="Helical" evidence="8">
    <location>
        <begin position="366"/>
        <end position="386"/>
    </location>
</feature>
<evidence type="ECO:0000313" key="10">
    <source>
        <dbReference type="EMBL" id="KEQ77686.1"/>
    </source>
</evidence>
<feature type="transmembrane region" description="Helical" evidence="8">
    <location>
        <begin position="180"/>
        <end position="201"/>
    </location>
</feature>
<feature type="transmembrane region" description="Helical" evidence="8">
    <location>
        <begin position="12"/>
        <end position="30"/>
    </location>
</feature>
<evidence type="ECO:0000256" key="3">
    <source>
        <dbReference type="ARBA" id="ARBA00022448"/>
    </source>
</evidence>
<dbReference type="SUPFAM" id="SSF103473">
    <property type="entry name" value="MFS general substrate transporter"/>
    <property type="match status" value="1"/>
</dbReference>
<evidence type="ECO:0000313" key="11">
    <source>
        <dbReference type="Proteomes" id="UP000027730"/>
    </source>
</evidence>
<evidence type="ECO:0000256" key="5">
    <source>
        <dbReference type="ARBA" id="ARBA00022989"/>
    </source>
</evidence>
<keyword evidence="3" id="KW-0813">Transport</keyword>
<dbReference type="InterPro" id="IPR005829">
    <property type="entry name" value="Sugar_transporter_CS"/>
</dbReference>
<feature type="transmembrane region" description="Helical" evidence="8">
    <location>
        <begin position="392"/>
        <end position="416"/>
    </location>
</feature>
<dbReference type="EMBL" id="KL584702">
    <property type="protein sequence ID" value="KEQ77686.1"/>
    <property type="molecule type" value="Genomic_DNA"/>
</dbReference>
<sequence>MTIFKDLTPYFVYILLVSTIGPLLFGFHLAEFNAPQSVITCEKKSISSTVAPSLPQCIPMDSTQFGLISSIFTLGGLLGALSAGPLSARYGRYKSMLLSTIPFIVGPVFEVLATDIPIMTIGRFISGLGAGASVVIAPIFISEVAPPKEKGFFGAFTQIMINMGIFIAQLLGLFLSKRSLWRIILAVGGAIGVVQAVGLFLGGQESPKWLADHGKERQAKRVLRKLRGHEANIEDEVKGWGESSQDMEDEEDSLLTNEDRMPPGGIEQSGPSSDASASKKTKEALEALGALAVLKNPDSRSAVIAVVVIMIGQQLCGINSIVMYGVSLLSDLLSANAALLNVLVAVLNIVVTTSCAPLTDKLGRKVCLLASIFGMGVSSLLLGIGIMKHIPILSAITVLTFVSSFGLGLGPVPFILSSELVGPGAVGATQSWALAANWIATFVVAQFFPIVNEKLGGGKVYFIFAAFAALLSAFVFWAVPETKGKADADEVWGRKASRAVD</sequence>
<evidence type="ECO:0000256" key="4">
    <source>
        <dbReference type="ARBA" id="ARBA00022692"/>
    </source>
</evidence>
<keyword evidence="11" id="KW-1185">Reference proteome</keyword>
<proteinExistence type="inferred from homology"/>
<gene>
    <name evidence="10" type="ORF">M436DRAFT_35793</name>
</gene>
<comment type="similarity">
    <text evidence="2">Belongs to the major facilitator superfamily. Sugar transporter (TC 2.A.1.1) family.</text>
</comment>
<keyword evidence="6 8" id="KW-0472">Membrane</keyword>
<evidence type="ECO:0000259" key="9">
    <source>
        <dbReference type="PROSITE" id="PS50850"/>
    </source>
</evidence>
<dbReference type="InterPro" id="IPR020846">
    <property type="entry name" value="MFS_dom"/>
</dbReference>
<feature type="transmembrane region" description="Helical" evidence="8">
    <location>
        <begin position="428"/>
        <end position="448"/>
    </location>
</feature>
<dbReference type="PROSITE" id="PS50850">
    <property type="entry name" value="MFS"/>
    <property type="match status" value="1"/>
</dbReference>
<dbReference type="InterPro" id="IPR036259">
    <property type="entry name" value="MFS_trans_sf"/>
</dbReference>
<feature type="region of interest" description="Disordered" evidence="7">
    <location>
        <begin position="235"/>
        <end position="279"/>
    </location>
</feature>
<keyword evidence="4 8" id="KW-0812">Transmembrane</keyword>
<dbReference type="Gene3D" id="1.20.1250.20">
    <property type="entry name" value="MFS general substrate transporter like domains"/>
    <property type="match status" value="1"/>
</dbReference>
<dbReference type="InterPro" id="IPR003663">
    <property type="entry name" value="Sugar/inositol_transpt"/>
</dbReference>
<dbReference type="InterPro" id="IPR045263">
    <property type="entry name" value="GLUT"/>
</dbReference>
<reference evidence="10 11" key="1">
    <citation type="journal article" date="2014" name="BMC Genomics">
        <title>Genome sequencing of four Aureobasidium pullulans varieties: biotechnological potential, stress tolerance, and description of new species.</title>
        <authorList>
            <person name="Gostin Ar C."/>
            <person name="Ohm R.A."/>
            <person name="Kogej T."/>
            <person name="Sonjak S."/>
            <person name="Turk M."/>
            <person name="Zajc J."/>
            <person name="Zalar P."/>
            <person name="Grube M."/>
            <person name="Sun H."/>
            <person name="Han J."/>
            <person name="Sharma A."/>
            <person name="Chiniquy J."/>
            <person name="Ngan C.Y."/>
            <person name="Lipzen A."/>
            <person name="Barry K."/>
            <person name="Grigoriev I.V."/>
            <person name="Gunde-Cimerman N."/>
        </authorList>
    </citation>
    <scope>NUCLEOTIDE SEQUENCE [LARGE SCALE GENOMIC DNA]</scope>
    <source>
        <strain evidence="10 11">CBS 147.97</strain>
    </source>
</reference>
<dbReference type="STRING" id="1043004.A0A074XSZ4"/>
<evidence type="ECO:0000256" key="1">
    <source>
        <dbReference type="ARBA" id="ARBA00004141"/>
    </source>
</evidence>
<evidence type="ECO:0000256" key="2">
    <source>
        <dbReference type="ARBA" id="ARBA00010992"/>
    </source>
</evidence>
<dbReference type="InterPro" id="IPR005828">
    <property type="entry name" value="MFS_sugar_transport-like"/>
</dbReference>
<feature type="transmembrane region" description="Helical" evidence="8">
    <location>
        <begin position="153"/>
        <end position="174"/>
    </location>
</feature>
<feature type="transmembrane region" description="Helical" evidence="8">
    <location>
        <begin position="120"/>
        <end position="141"/>
    </location>
</feature>
<dbReference type="PANTHER" id="PTHR23503:SF8">
    <property type="entry name" value="FACILITATED GLUCOSE TRANSPORTER PROTEIN 1"/>
    <property type="match status" value="1"/>
</dbReference>
<dbReference type="PANTHER" id="PTHR23503">
    <property type="entry name" value="SOLUTE CARRIER FAMILY 2"/>
    <property type="match status" value="1"/>
</dbReference>
<evidence type="ECO:0000256" key="7">
    <source>
        <dbReference type="SAM" id="MobiDB-lite"/>
    </source>
</evidence>
<dbReference type="OrthoDB" id="4540492at2759"/>